<evidence type="ECO:0000313" key="1">
    <source>
        <dbReference type="EMBL" id="VDR30121.1"/>
    </source>
</evidence>
<proteinExistence type="predicted"/>
<dbReference type="EMBL" id="LR131271">
    <property type="protein sequence ID" value="VDR30121.1"/>
    <property type="molecule type" value="Genomic_DNA"/>
</dbReference>
<gene>
    <name evidence="1" type="ORF">NCTC13098_06555</name>
</gene>
<evidence type="ECO:0000313" key="2">
    <source>
        <dbReference type="Proteomes" id="UP000274346"/>
    </source>
</evidence>
<dbReference type="Pfam" id="PF14337">
    <property type="entry name" value="Abi_alpha"/>
    <property type="match status" value="1"/>
</dbReference>
<dbReference type="KEGG" id="rtg:NCTC13098_06555"/>
<name>A0A3P8KRP6_RAOTE</name>
<accession>A0A3P8KRP6</accession>
<dbReference type="InterPro" id="IPR025506">
    <property type="entry name" value="Abi_alpha"/>
</dbReference>
<evidence type="ECO:0008006" key="3">
    <source>
        <dbReference type="Google" id="ProtNLM"/>
    </source>
</evidence>
<organism evidence="1 2">
    <name type="scientific">Raoultella terrigena</name>
    <name type="common">Klebsiella terrigena</name>
    <dbReference type="NCBI Taxonomy" id="577"/>
    <lineage>
        <taxon>Bacteria</taxon>
        <taxon>Pseudomonadati</taxon>
        <taxon>Pseudomonadota</taxon>
        <taxon>Gammaproteobacteria</taxon>
        <taxon>Enterobacterales</taxon>
        <taxon>Enterobacteriaceae</taxon>
        <taxon>Klebsiella/Raoultella group</taxon>
        <taxon>Raoultella</taxon>
    </lineage>
</organism>
<sequence length="276" mass="30457">MITLVIDMSDDESKSSNVADIANAVAAVAKEVPIYQDALQPAAQEVGKALGTVAKLVNVALAPVSALVWGYDQIREFTATKVAGKLKDVPPEDIAPPKPNVAGPAIEALRYTGFDEELADLYASLIATSMDKNTAELAHPAFVEMIKQLTSDEARIISTFENESDFPVITIRMCNKDGTKYIDYYRNFSLIGINAGCDRLDAIPEYLDNLCRLGICYIPEDKFFSEQEIYNEIINSPEVLSIKEEIESKGRFFSFVKGGVYVTDFGRQFVKACLRK</sequence>
<reference evidence="1 2" key="1">
    <citation type="submission" date="2018-12" db="EMBL/GenBank/DDBJ databases">
        <authorList>
            <consortium name="Pathogen Informatics"/>
        </authorList>
    </citation>
    <scope>NUCLEOTIDE SEQUENCE [LARGE SCALE GENOMIC DNA]</scope>
    <source>
        <strain evidence="1 2">NCTC13098</strain>
    </source>
</reference>
<protein>
    <recommendedName>
        <fullName evidence="3">DUF4393 domain-containing protein</fullName>
    </recommendedName>
</protein>
<dbReference type="Proteomes" id="UP000274346">
    <property type="component" value="Chromosome"/>
</dbReference>
<dbReference type="AlphaFoldDB" id="A0A3P8KRP6"/>
<dbReference type="Gene3D" id="3.30.110.190">
    <property type="match status" value="1"/>
</dbReference>